<dbReference type="Proteomes" id="UP000271098">
    <property type="component" value="Unassembled WGS sequence"/>
</dbReference>
<evidence type="ECO:0000313" key="4">
    <source>
        <dbReference type="Proteomes" id="UP000271098"/>
    </source>
</evidence>
<reference evidence="5" key="1">
    <citation type="submission" date="2016-06" db="UniProtKB">
        <authorList>
            <consortium name="WormBaseParasite"/>
        </authorList>
    </citation>
    <scope>IDENTIFICATION</scope>
</reference>
<evidence type="ECO:0000313" key="5">
    <source>
        <dbReference type="WBParaSite" id="GPUH_0002029201-mRNA-1"/>
    </source>
</evidence>
<evidence type="ECO:0000256" key="2">
    <source>
        <dbReference type="SAM" id="MobiDB-lite"/>
    </source>
</evidence>
<sequence>MNAFKKKEREILQQLEAQEDNTAEIHETFTNLRQEVEMKTKKLKKLFAKLQQVRAEIGDAGTSHSQERRDLENSVTEINKELKLKLLVVENFVPQDVRDRIRERAYWDEDEDNWKLLKVGQSRPRSTTSEELCRSGGADSGLGISDTSTSVDSLAQDLLNNRPVSVPGMRRPMCDRERICLARLRQWLNSQSRHGQPRSVNYPDEVLRYCGENVLTFTCLEKLPRKTRVYEASEAEAGFQVCFTTLAFQKLRMTSVYILQINDRLAAIIAFRAVKKERASLLSVLCLQWYHFLTKRIL</sequence>
<gene>
    <name evidence="3" type="ORF">GPUH_LOCUS20265</name>
</gene>
<feature type="coiled-coil region" evidence="1">
    <location>
        <begin position="1"/>
        <end position="56"/>
    </location>
</feature>
<reference evidence="3 4" key="2">
    <citation type="submission" date="2018-11" db="EMBL/GenBank/DDBJ databases">
        <authorList>
            <consortium name="Pathogen Informatics"/>
        </authorList>
    </citation>
    <scope>NUCLEOTIDE SEQUENCE [LARGE SCALE GENOMIC DNA]</scope>
</reference>
<dbReference type="WBParaSite" id="GPUH_0002029201-mRNA-1">
    <property type="protein sequence ID" value="GPUH_0002029201-mRNA-1"/>
    <property type="gene ID" value="GPUH_0002029201"/>
</dbReference>
<keyword evidence="1" id="KW-0175">Coiled coil</keyword>
<protein>
    <submittedName>
        <fullName evidence="5">Kinesin motor domain-containing protein</fullName>
    </submittedName>
</protein>
<organism evidence="5">
    <name type="scientific">Gongylonema pulchrum</name>
    <dbReference type="NCBI Taxonomy" id="637853"/>
    <lineage>
        <taxon>Eukaryota</taxon>
        <taxon>Metazoa</taxon>
        <taxon>Ecdysozoa</taxon>
        <taxon>Nematoda</taxon>
        <taxon>Chromadorea</taxon>
        <taxon>Rhabditida</taxon>
        <taxon>Spirurina</taxon>
        <taxon>Spiruromorpha</taxon>
        <taxon>Spiruroidea</taxon>
        <taxon>Gongylonematidae</taxon>
        <taxon>Gongylonema</taxon>
    </lineage>
</organism>
<proteinExistence type="predicted"/>
<dbReference type="EMBL" id="UYRT01090085">
    <property type="protein sequence ID" value="VDN35663.1"/>
    <property type="molecule type" value="Genomic_DNA"/>
</dbReference>
<feature type="region of interest" description="Disordered" evidence="2">
    <location>
        <begin position="127"/>
        <end position="146"/>
    </location>
</feature>
<dbReference type="OrthoDB" id="3176171at2759"/>
<dbReference type="AlphaFoldDB" id="A0A183EH26"/>
<accession>A0A183EH26</accession>
<name>A0A183EH26_9BILA</name>
<evidence type="ECO:0000313" key="3">
    <source>
        <dbReference type="EMBL" id="VDN35663.1"/>
    </source>
</evidence>
<evidence type="ECO:0000256" key="1">
    <source>
        <dbReference type="SAM" id="Coils"/>
    </source>
</evidence>
<keyword evidence="4" id="KW-1185">Reference proteome</keyword>